<name>A0A5C5VHZ3_9BACT</name>
<reference evidence="1 2" key="1">
    <citation type="submission" date="2019-02" db="EMBL/GenBank/DDBJ databases">
        <title>Deep-cultivation of Planctomycetes and their phenomic and genomic characterization uncovers novel biology.</title>
        <authorList>
            <person name="Wiegand S."/>
            <person name="Jogler M."/>
            <person name="Boedeker C."/>
            <person name="Pinto D."/>
            <person name="Vollmers J."/>
            <person name="Rivas-Marin E."/>
            <person name="Kohn T."/>
            <person name="Peeters S.H."/>
            <person name="Heuer A."/>
            <person name="Rast P."/>
            <person name="Oberbeckmann S."/>
            <person name="Bunk B."/>
            <person name="Jeske O."/>
            <person name="Meyerdierks A."/>
            <person name="Storesund J.E."/>
            <person name="Kallscheuer N."/>
            <person name="Luecker S."/>
            <person name="Lage O.M."/>
            <person name="Pohl T."/>
            <person name="Merkel B.J."/>
            <person name="Hornburger P."/>
            <person name="Mueller R.-W."/>
            <person name="Bruemmer F."/>
            <person name="Labrenz M."/>
            <person name="Spormann A.M."/>
            <person name="Op Den Camp H."/>
            <person name="Overmann J."/>
            <person name="Amann R."/>
            <person name="Jetten M.S.M."/>
            <person name="Mascher T."/>
            <person name="Medema M.H."/>
            <person name="Devos D.P."/>
            <person name="Kaster A.-K."/>
            <person name="Ovreas L."/>
            <person name="Rohde M."/>
            <person name="Galperin M.Y."/>
            <person name="Jogler C."/>
        </authorList>
    </citation>
    <scope>NUCLEOTIDE SEQUENCE [LARGE SCALE GENOMIC DNA]</scope>
    <source>
        <strain evidence="1 2">KOR34</strain>
    </source>
</reference>
<proteinExistence type="predicted"/>
<dbReference type="Proteomes" id="UP000316714">
    <property type="component" value="Unassembled WGS sequence"/>
</dbReference>
<dbReference type="AlphaFoldDB" id="A0A5C5VHZ3"/>
<comment type="caution">
    <text evidence="1">The sequence shown here is derived from an EMBL/GenBank/DDBJ whole genome shotgun (WGS) entry which is preliminary data.</text>
</comment>
<organism evidence="1 2">
    <name type="scientific">Posidoniimonas corsicana</name>
    <dbReference type="NCBI Taxonomy" id="1938618"/>
    <lineage>
        <taxon>Bacteria</taxon>
        <taxon>Pseudomonadati</taxon>
        <taxon>Planctomycetota</taxon>
        <taxon>Planctomycetia</taxon>
        <taxon>Pirellulales</taxon>
        <taxon>Lacipirellulaceae</taxon>
        <taxon>Posidoniimonas</taxon>
    </lineage>
</organism>
<evidence type="ECO:0000313" key="1">
    <source>
        <dbReference type="EMBL" id="TWT37375.1"/>
    </source>
</evidence>
<evidence type="ECO:0000313" key="2">
    <source>
        <dbReference type="Proteomes" id="UP000316714"/>
    </source>
</evidence>
<sequence length="82" mass="8843">MLANIASDVDSLIAVSLAYFESVKQQRSIAYIDDLSDPHIVCSQSDFSIYWSSAAGERNGDGTIAIDFDGRTRTPVGLTLAD</sequence>
<accession>A0A5C5VHZ3</accession>
<protein>
    <submittedName>
        <fullName evidence="1">Uncharacterized protein</fullName>
    </submittedName>
</protein>
<gene>
    <name evidence="1" type="ORF">KOR34_23250</name>
</gene>
<keyword evidence="2" id="KW-1185">Reference proteome</keyword>
<dbReference type="EMBL" id="SIHJ01000001">
    <property type="protein sequence ID" value="TWT37375.1"/>
    <property type="molecule type" value="Genomic_DNA"/>
</dbReference>